<feature type="transmembrane region" description="Helical" evidence="1">
    <location>
        <begin position="166"/>
        <end position="185"/>
    </location>
</feature>
<reference evidence="2 3" key="2">
    <citation type="submission" date="2016-12" db="EMBL/GenBank/DDBJ databases">
        <title>Draft Genome Sequence of Cystobacter ferrugineus Strain Cbfe23.</title>
        <authorList>
            <person name="Akbar S."/>
            <person name="Dowd S.E."/>
            <person name="Stevens D.C."/>
        </authorList>
    </citation>
    <scope>NUCLEOTIDE SEQUENCE [LARGE SCALE GENOMIC DNA]</scope>
    <source>
        <strain evidence="2 3">Cbfe23</strain>
    </source>
</reference>
<accession>A0A1L9B1X6</accession>
<feature type="transmembrane region" description="Helical" evidence="1">
    <location>
        <begin position="73"/>
        <end position="95"/>
    </location>
</feature>
<keyword evidence="3" id="KW-1185">Reference proteome</keyword>
<feature type="transmembrane region" description="Helical" evidence="1">
    <location>
        <begin position="191"/>
        <end position="213"/>
    </location>
</feature>
<organism evidence="2 3">
    <name type="scientific">Cystobacter ferrugineus</name>
    <dbReference type="NCBI Taxonomy" id="83449"/>
    <lineage>
        <taxon>Bacteria</taxon>
        <taxon>Pseudomonadati</taxon>
        <taxon>Myxococcota</taxon>
        <taxon>Myxococcia</taxon>
        <taxon>Myxococcales</taxon>
        <taxon>Cystobacterineae</taxon>
        <taxon>Archangiaceae</taxon>
        <taxon>Cystobacter</taxon>
    </lineage>
</organism>
<protein>
    <submittedName>
        <fullName evidence="2">DUF1109 domain-containing protein</fullName>
    </submittedName>
</protein>
<name>A0A1L9B1X6_9BACT</name>
<dbReference type="RefSeq" id="WP_071902709.1">
    <property type="nucleotide sequence ID" value="NZ_MPIN01000011.1"/>
</dbReference>
<evidence type="ECO:0000313" key="3">
    <source>
        <dbReference type="Proteomes" id="UP000182229"/>
    </source>
</evidence>
<evidence type="ECO:0000313" key="2">
    <source>
        <dbReference type="EMBL" id="OJH36216.1"/>
    </source>
</evidence>
<keyword evidence="1" id="KW-1133">Transmembrane helix</keyword>
<gene>
    <name evidence="2" type="ORF">BON30_34210</name>
</gene>
<feature type="transmembrane region" description="Helical" evidence="1">
    <location>
        <begin position="141"/>
        <end position="159"/>
    </location>
</feature>
<dbReference type="OrthoDB" id="5518744at2"/>
<evidence type="ECO:0000256" key="1">
    <source>
        <dbReference type="SAM" id="Phobius"/>
    </source>
</evidence>
<sequence>MMAPSLDTLLSREAAGDEAARARALAAVRAELARSAPVSGWRTQAARLLGFSVALTAAAAGVLWALGRTSGEVLWAHAPVLALLWAISAVCARAALAPRRRVLQWAGLGLALVGATALVLARDSVHEPSAFPEWICTLSQFGMGLLPGVVTLAALRGAAFQPRRALLGGLSAGTAGAFVGELACAQGRHHVLLYHLLAWALVSVTTLVVSRFLTPRSFAP</sequence>
<feature type="transmembrane region" description="Helical" evidence="1">
    <location>
        <begin position="102"/>
        <end position="121"/>
    </location>
</feature>
<dbReference type="Proteomes" id="UP000182229">
    <property type="component" value="Unassembled WGS sequence"/>
</dbReference>
<dbReference type="AlphaFoldDB" id="A0A1L9B1X6"/>
<keyword evidence="1" id="KW-0812">Transmembrane</keyword>
<comment type="caution">
    <text evidence="2">The sequence shown here is derived from an EMBL/GenBank/DDBJ whole genome shotgun (WGS) entry which is preliminary data.</text>
</comment>
<feature type="transmembrane region" description="Helical" evidence="1">
    <location>
        <begin position="48"/>
        <end position="67"/>
    </location>
</feature>
<keyword evidence="1" id="KW-0472">Membrane</keyword>
<dbReference type="EMBL" id="MPIN01000011">
    <property type="protein sequence ID" value="OJH36216.1"/>
    <property type="molecule type" value="Genomic_DNA"/>
</dbReference>
<proteinExistence type="predicted"/>
<dbReference type="STRING" id="83449.BON30_34210"/>
<reference evidence="3" key="1">
    <citation type="submission" date="2016-11" db="EMBL/GenBank/DDBJ databases">
        <authorList>
            <person name="Shukria A."/>
            <person name="Stevens D.C."/>
        </authorList>
    </citation>
    <scope>NUCLEOTIDE SEQUENCE [LARGE SCALE GENOMIC DNA]</scope>
    <source>
        <strain evidence="3">Cbfe23</strain>
    </source>
</reference>